<keyword evidence="7" id="KW-0812">Transmembrane</keyword>
<feature type="domain" description="HAMP" evidence="14">
    <location>
        <begin position="189"/>
        <end position="251"/>
    </location>
</feature>
<dbReference type="GO" id="GO:0005886">
    <property type="term" value="C:plasma membrane"/>
    <property type="evidence" value="ECO:0007669"/>
    <property type="project" value="UniProtKB-SubCell"/>
</dbReference>
<keyword evidence="8 15" id="KW-0418">Kinase</keyword>
<keyword evidence="10" id="KW-0902">Two-component regulatory system</keyword>
<evidence type="ECO:0000313" key="16">
    <source>
        <dbReference type="Proteomes" id="UP000181980"/>
    </source>
</evidence>
<evidence type="ECO:0000256" key="9">
    <source>
        <dbReference type="ARBA" id="ARBA00022989"/>
    </source>
</evidence>
<dbReference type="PANTHER" id="PTHR45436:SF5">
    <property type="entry name" value="SENSOR HISTIDINE KINASE TRCS"/>
    <property type="match status" value="1"/>
</dbReference>
<dbReference type="PROSITE" id="PS50109">
    <property type="entry name" value="HIS_KIN"/>
    <property type="match status" value="1"/>
</dbReference>
<keyword evidence="11" id="KW-0472">Membrane</keyword>
<feature type="domain" description="Histidine kinase" evidence="13">
    <location>
        <begin position="266"/>
        <end position="485"/>
    </location>
</feature>
<comment type="catalytic activity">
    <reaction evidence="1">
        <text>ATP + protein L-histidine = ADP + protein N-phospho-L-histidine.</text>
        <dbReference type="EC" id="2.7.13.3"/>
    </reaction>
</comment>
<proteinExistence type="predicted"/>
<sequence length="504" mass="51852">MTRHPLRRRLVWIVVALVFGVTAALAVVSAVALRSTLSEQLDDQVRLASERAATTPQAGPPASGGHEGPPGGSSLPLGQAAGTVGVYYDDGEVVDAGYVDDAGRFQPLDAEQLAALQELPLDGHVRTVELPGLGSYRAVAAQTPRGDAVVTALSTDGVSGTVGSYVTVEVALAGAGVVLAGAAATVLVRRALRPLDRVAVTARQVSELPLDSGAVGHIPRVPPALAAERGEVGAVGAAFNRMIAHVETALSARHESEQQVRRFVADASHELRTPLASIRGYAELVRRSPDDVPPAATHAIGRVESEARRMTGLVDDLLLLARLDAGRPLERAPVDLASLAVDAIADAHAAGPEHAWRLDLGARPAPLLVDGDDARLRQVLANLLSNARVHTPAGTTVTVSGHRRGRHVVLSVADDGPGIAPDQRPGLFQRFSRGDTARNRTGGSTGLGLAIAEAIVHAHGGTISVAAAAADATGATFTVRLPALTAAAQARHSPARAGSPTVAV</sequence>
<evidence type="ECO:0000259" key="14">
    <source>
        <dbReference type="PROSITE" id="PS50885"/>
    </source>
</evidence>
<dbReference type="InterPro" id="IPR003594">
    <property type="entry name" value="HATPase_dom"/>
</dbReference>
<dbReference type="InterPro" id="IPR050428">
    <property type="entry name" value="TCS_sensor_his_kinase"/>
</dbReference>
<dbReference type="SUPFAM" id="SSF47384">
    <property type="entry name" value="Homodimeric domain of signal transducing histidine kinase"/>
    <property type="match status" value="1"/>
</dbReference>
<dbReference type="SMART" id="SM00304">
    <property type="entry name" value="HAMP"/>
    <property type="match status" value="1"/>
</dbReference>
<dbReference type="FunFam" id="3.30.565.10:FF:000006">
    <property type="entry name" value="Sensor histidine kinase WalK"/>
    <property type="match status" value="1"/>
</dbReference>
<evidence type="ECO:0000256" key="8">
    <source>
        <dbReference type="ARBA" id="ARBA00022777"/>
    </source>
</evidence>
<dbReference type="InterPro" id="IPR036890">
    <property type="entry name" value="HATPase_C_sf"/>
</dbReference>
<dbReference type="PROSITE" id="PS50885">
    <property type="entry name" value="HAMP"/>
    <property type="match status" value="1"/>
</dbReference>
<reference evidence="16" key="1">
    <citation type="submission" date="2016-10" db="EMBL/GenBank/DDBJ databases">
        <authorList>
            <person name="Varghese N."/>
            <person name="Submissions S."/>
        </authorList>
    </citation>
    <scope>NUCLEOTIDE SEQUENCE [LARGE SCALE GENOMIC DNA]</scope>
    <source>
        <strain evidence="16">DSM 45237</strain>
    </source>
</reference>
<dbReference type="Pfam" id="PF00672">
    <property type="entry name" value="HAMP"/>
    <property type="match status" value="1"/>
</dbReference>
<evidence type="ECO:0000256" key="6">
    <source>
        <dbReference type="ARBA" id="ARBA00022679"/>
    </source>
</evidence>
<dbReference type="GO" id="GO:0000155">
    <property type="term" value="F:phosphorelay sensor kinase activity"/>
    <property type="evidence" value="ECO:0007669"/>
    <property type="project" value="InterPro"/>
</dbReference>
<evidence type="ECO:0000256" key="1">
    <source>
        <dbReference type="ARBA" id="ARBA00000085"/>
    </source>
</evidence>
<dbReference type="InterPro" id="IPR036097">
    <property type="entry name" value="HisK_dim/P_sf"/>
</dbReference>
<keyword evidence="5" id="KW-0597">Phosphoprotein</keyword>
<dbReference type="CDD" id="cd00082">
    <property type="entry name" value="HisKA"/>
    <property type="match status" value="1"/>
</dbReference>
<dbReference type="SMART" id="SM00387">
    <property type="entry name" value="HATPase_c"/>
    <property type="match status" value="1"/>
</dbReference>
<organism evidence="15 16">
    <name type="scientific">Jiangella alba</name>
    <dbReference type="NCBI Taxonomy" id="561176"/>
    <lineage>
        <taxon>Bacteria</taxon>
        <taxon>Bacillati</taxon>
        <taxon>Actinomycetota</taxon>
        <taxon>Actinomycetes</taxon>
        <taxon>Jiangellales</taxon>
        <taxon>Jiangellaceae</taxon>
        <taxon>Jiangella</taxon>
    </lineage>
</organism>
<dbReference type="EMBL" id="FNUC01000004">
    <property type="protein sequence ID" value="SEF17808.1"/>
    <property type="molecule type" value="Genomic_DNA"/>
</dbReference>
<keyword evidence="16" id="KW-1185">Reference proteome</keyword>
<dbReference type="InterPro" id="IPR003661">
    <property type="entry name" value="HisK_dim/P_dom"/>
</dbReference>
<dbReference type="Gene3D" id="6.10.340.10">
    <property type="match status" value="1"/>
</dbReference>
<dbReference type="Pfam" id="PF00512">
    <property type="entry name" value="HisKA"/>
    <property type="match status" value="1"/>
</dbReference>
<evidence type="ECO:0000313" key="15">
    <source>
        <dbReference type="EMBL" id="SEF17808.1"/>
    </source>
</evidence>
<evidence type="ECO:0000256" key="11">
    <source>
        <dbReference type="ARBA" id="ARBA00023136"/>
    </source>
</evidence>
<dbReference type="CDD" id="cd06225">
    <property type="entry name" value="HAMP"/>
    <property type="match status" value="1"/>
</dbReference>
<dbReference type="InterPro" id="IPR004358">
    <property type="entry name" value="Sig_transdc_His_kin-like_C"/>
</dbReference>
<dbReference type="SMART" id="SM00388">
    <property type="entry name" value="HisKA"/>
    <property type="match status" value="1"/>
</dbReference>
<evidence type="ECO:0000256" key="10">
    <source>
        <dbReference type="ARBA" id="ARBA00023012"/>
    </source>
</evidence>
<dbReference type="FunFam" id="1.10.287.130:FF:000001">
    <property type="entry name" value="Two-component sensor histidine kinase"/>
    <property type="match status" value="1"/>
</dbReference>
<dbReference type="InterPro" id="IPR005467">
    <property type="entry name" value="His_kinase_dom"/>
</dbReference>
<keyword evidence="9" id="KW-1133">Transmembrane helix</keyword>
<keyword evidence="6" id="KW-0808">Transferase</keyword>
<dbReference type="PANTHER" id="PTHR45436">
    <property type="entry name" value="SENSOR HISTIDINE KINASE YKOH"/>
    <property type="match status" value="1"/>
</dbReference>
<name>A0A1H5PX86_9ACTN</name>
<evidence type="ECO:0000256" key="7">
    <source>
        <dbReference type="ARBA" id="ARBA00022692"/>
    </source>
</evidence>
<dbReference type="STRING" id="561176.SAMN04488561_6056"/>
<dbReference type="Proteomes" id="UP000181980">
    <property type="component" value="Unassembled WGS sequence"/>
</dbReference>
<protein>
    <recommendedName>
        <fullName evidence="4">histidine kinase</fullName>
        <ecNumber evidence="4">2.7.13.3</ecNumber>
    </recommendedName>
</protein>
<dbReference type="InterPro" id="IPR003660">
    <property type="entry name" value="HAMP_dom"/>
</dbReference>
<dbReference type="PRINTS" id="PR00344">
    <property type="entry name" value="BCTRLSENSOR"/>
</dbReference>
<dbReference type="GO" id="GO:0005509">
    <property type="term" value="F:calcium ion binding"/>
    <property type="evidence" value="ECO:0007669"/>
    <property type="project" value="UniProtKB-ARBA"/>
</dbReference>
<comment type="subcellular location">
    <subcellularLocation>
        <location evidence="3">Cell membrane</location>
    </subcellularLocation>
</comment>
<dbReference type="SUPFAM" id="SSF55874">
    <property type="entry name" value="ATPase domain of HSP90 chaperone/DNA topoisomerase II/histidine kinase"/>
    <property type="match status" value="1"/>
</dbReference>
<dbReference type="CDD" id="cd00075">
    <property type="entry name" value="HATPase"/>
    <property type="match status" value="1"/>
</dbReference>
<dbReference type="Pfam" id="PF02518">
    <property type="entry name" value="HATPase_c"/>
    <property type="match status" value="1"/>
</dbReference>
<dbReference type="AlphaFoldDB" id="A0A1H5PX86"/>
<evidence type="ECO:0000256" key="3">
    <source>
        <dbReference type="ARBA" id="ARBA00004236"/>
    </source>
</evidence>
<dbReference type="OrthoDB" id="9786919at2"/>
<evidence type="ECO:0000259" key="13">
    <source>
        <dbReference type="PROSITE" id="PS50109"/>
    </source>
</evidence>
<accession>A0A1H5PX86</accession>
<evidence type="ECO:0000256" key="4">
    <source>
        <dbReference type="ARBA" id="ARBA00012438"/>
    </source>
</evidence>
<dbReference type="Gene3D" id="1.10.287.130">
    <property type="match status" value="1"/>
</dbReference>
<comment type="cofactor">
    <cofactor evidence="2">
        <name>a divalent metal cation</name>
        <dbReference type="ChEBI" id="CHEBI:60240"/>
    </cofactor>
</comment>
<gene>
    <name evidence="15" type="ORF">SAMN04488561_6056</name>
</gene>
<evidence type="ECO:0000256" key="12">
    <source>
        <dbReference type="SAM" id="MobiDB-lite"/>
    </source>
</evidence>
<dbReference type="RefSeq" id="WP_069114375.1">
    <property type="nucleotide sequence ID" value="NZ_FNUC01000004.1"/>
</dbReference>
<dbReference type="Gene3D" id="3.30.565.10">
    <property type="entry name" value="Histidine kinase-like ATPase, C-terminal domain"/>
    <property type="match status" value="1"/>
</dbReference>
<feature type="region of interest" description="Disordered" evidence="12">
    <location>
        <begin position="50"/>
        <end position="76"/>
    </location>
</feature>
<evidence type="ECO:0000256" key="5">
    <source>
        <dbReference type="ARBA" id="ARBA00022553"/>
    </source>
</evidence>
<dbReference type="EC" id="2.7.13.3" evidence="4"/>
<evidence type="ECO:0000256" key="2">
    <source>
        <dbReference type="ARBA" id="ARBA00001968"/>
    </source>
</evidence>